<evidence type="ECO:0000313" key="4">
    <source>
        <dbReference type="Proteomes" id="UP000078200"/>
    </source>
</evidence>
<name>A0A1A9V4U4_GLOAU</name>
<evidence type="ECO:0000256" key="2">
    <source>
        <dbReference type="SAM" id="Phobius"/>
    </source>
</evidence>
<reference evidence="3" key="1">
    <citation type="submission" date="2020-05" db="UniProtKB">
        <authorList>
            <consortium name="EnsemblMetazoa"/>
        </authorList>
    </citation>
    <scope>IDENTIFICATION</scope>
    <source>
        <strain evidence="3">TTRI</strain>
    </source>
</reference>
<feature type="transmembrane region" description="Helical" evidence="2">
    <location>
        <begin position="15"/>
        <end position="33"/>
    </location>
</feature>
<organism evidence="3 4">
    <name type="scientific">Glossina austeni</name>
    <name type="common">Savannah tsetse fly</name>
    <dbReference type="NCBI Taxonomy" id="7395"/>
    <lineage>
        <taxon>Eukaryota</taxon>
        <taxon>Metazoa</taxon>
        <taxon>Ecdysozoa</taxon>
        <taxon>Arthropoda</taxon>
        <taxon>Hexapoda</taxon>
        <taxon>Insecta</taxon>
        <taxon>Pterygota</taxon>
        <taxon>Neoptera</taxon>
        <taxon>Endopterygota</taxon>
        <taxon>Diptera</taxon>
        <taxon>Brachycera</taxon>
        <taxon>Muscomorpha</taxon>
        <taxon>Hippoboscoidea</taxon>
        <taxon>Glossinidae</taxon>
        <taxon>Glossina</taxon>
    </lineage>
</organism>
<dbReference type="Proteomes" id="UP000078200">
    <property type="component" value="Unassembled WGS sequence"/>
</dbReference>
<dbReference type="VEuPathDB" id="VectorBase:GAUT025942"/>
<evidence type="ECO:0000313" key="3">
    <source>
        <dbReference type="EnsemblMetazoa" id="GAUT025942-PA"/>
    </source>
</evidence>
<proteinExistence type="predicted"/>
<accession>A0A1A9V4U4</accession>
<feature type="region of interest" description="Disordered" evidence="1">
    <location>
        <begin position="134"/>
        <end position="153"/>
    </location>
</feature>
<dbReference type="AlphaFoldDB" id="A0A1A9V4U4"/>
<evidence type="ECO:0000256" key="1">
    <source>
        <dbReference type="SAM" id="MobiDB-lite"/>
    </source>
</evidence>
<protein>
    <submittedName>
        <fullName evidence="3">Uncharacterized protein</fullName>
    </submittedName>
</protein>
<keyword evidence="4" id="KW-1185">Reference proteome</keyword>
<dbReference type="EnsemblMetazoa" id="GAUT025942-RA">
    <property type="protein sequence ID" value="GAUT025942-PA"/>
    <property type="gene ID" value="GAUT025942"/>
</dbReference>
<sequence>MFSNYVSMMDHQDLHHFHILWLDSLAIGFFLINTRRATEARAKPIPIFKATEKPLWKNQTSSSSSSSWLSALSLSLLLPFDAILEVSAVIFSSTFSSSSSSSSSSSFWDCRAAFFSSKHLQLLRKVHRHVRHHAPHHVRHHHEFHQKQQHDRHDRHVLVDVPLPNHQNN</sequence>
<keyword evidence="2" id="KW-0472">Membrane</keyword>
<keyword evidence="2" id="KW-0812">Transmembrane</keyword>
<feature type="compositionally biased region" description="Basic residues" evidence="1">
    <location>
        <begin position="134"/>
        <end position="144"/>
    </location>
</feature>
<keyword evidence="2" id="KW-1133">Transmembrane helix</keyword>